<evidence type="ECO:0000256" key="1">
    <source>
        <dbReference type="ARBA" id="ARBA00022649"/>
    </source>
</evidence>
<keyword evidence="6" id="KW-1185">Reference proteome</keyword>
<comment type="caution">
    <text evidence="5">The sequence shown here is derived from an EMBL/GenBank/DDBJ whole genome shotgun (WGS) entry which is preliminary data.</text>
</comment>
<dbReference type="NCBIfam" id="TIGR02385">
    <property type="entry name" value="RelE_StbE"/>
    <property type="match status" value="1"/>
</dbReference>
<dbReference type="GO" id="GO:0006415">
    <property type="term" value="P:translational termination"/>
    <property type="evidence" value="ECO:0007669"/>
    <property type="project" value="TreeGrafter"/>
</dbReference>
<sequence>MRSPRYTKRFQKDVERSKRRGQETSKLKHVIELIVSEAPLPPRLRDHALVGNYVGRRECHIEPDWLLIYKLDDDKVVIFERTGSHSDLF</sequence>
<dbReference type="InterPro" id="IPR035093">
    <property type="entry name" value="RelE/ParE_toxin_dom_sf"/>
</dbReference>
<dbReference type="AlphaFoldDB" id="A0A9X1B4S4"/>
<dbReference type="FunFam" id="3.30.2310.20:FF:000003">
    <property type="entry name" value="Type II toxin-antitoxin system YafQ family toxin"/>
    <property type="match status" value="1"/>
</dbReference>
<gene>
    <name evidence="5" type="ORF">CKO42_13050</name>
</gene>
<dbReference type="InterPro" id="IPR004386">
    <property type="entry name" value="Toxin_YafQ-like"/>
</dbReference>
<reference evidence="5 6" key="1">
    <citation type="journal article" date="2020" name="Microorganisms">
        <title>Osmotic Adaptation and Compatible Solute Biosynthesis of Phototrophic Bacteria as Revealed from Genome Analyses.</title>
        <authorList>
            <person name="Imhoff J.F."/>
            <person name="Rahn T."/>
            <person name="Kunzel S."/>
            <person name="Keller A."/>
            <person name="Neulinger S.C."/>
        </authorList>
    </citation>
    <scope>NUCLEOTIDE SEQUENCE [LARGE SCALE GENOMIC DNA]</scope>
    <source>
        <strain evidence="5 6">DSM 25653</strain>
    </source>
</reference>
<feature type="compositionally biased region" description="Basic and acidic residues" evidence="4">
    <location>
        <begin position="10"/>
        <end position="23"/>
    </location>
</feature>
<comment type="similarity">
    <text evidence="2">Belongs to the RelE toxin family. YafQ subfamily.</text>
</comment>
<accession>A0A9X1B4S4</accession>
<evidence type="ECO:0000256" key="4">
    <source>
        <dbReference type="SAM" id="MobiDB-lite"/>
    </source>
</evidence>
<evidence type="ECO:0000256" key="3">
    <source>
        <dbReference type="PIRSR" id="PIRSR006156-1"/>
    </source>
</evidence>
<feature type="region of interest" description="Disordered" evidence="4">
    <location>
        <begin position="1"/>
        <end position="23"/>
    </location>
</feature>
<dbReference type="Pfam" id="PF15738">
    <property type="entry name" value="YafQ_toxin"/>
    <property type="match status" value="1"/>
</dbReference>
<dbReference type="EMBL" id="NRRY01000020">
    <property type="protein sequence ID" value="MBK1619349.1"/>
    <property type="molecule type" value="Genomic_DNA"/>
</dbReference>
<keyword evidence="1" id="KW-1277">Toxin-antitoxin system</keyword>
<proteinExistence type="inferred from homology"/>
<evidence type="ECO:0000313" key="5">
    <source>
        <dbReference type="EMBL" id="MBK1619349.1"/>
    </source>
</evidence>
<dbReference type="InterPro" id="IPR007712">
    <property type="entry name" value="RelE/ParE_toxin"/>
</dbReference>
<dbReference type="Gene3D" id="3.30.2310.20">
    <property type="entry name" value="RelE-like"/>
    <property type="match status" value="1"/>
</dbReference>
<dbReference type="PANTHER" id="PTHR40588:SF1">
    <property type="entry name" value="MRNA INTERFERASE TOXIN YAFQ"/>
    <property type="match status" value="1"/>
</dbReference>
<evidence type="ECO:0000313" key="6">
    <source>
        <dbReference type="Proteomes" id="UP001138768"/>
    </source>
</evidence>
<dbReference type="GO" id="GO:0006402">
    <property type="term" value="P:mRNA catabolic process"/>
    <property type="evidence" value="ECO:0007669"/>
    <property type="project" value="TreeGrafter"/>
</dbReference>
<dbReference type="RefSeq" id="WP_200244646.1">
    <property type="nucleotide sequence ID" value="NZ_NRRY01000020.1"/>
</dbReference>
<organism evidence="5 6">
    <name type="scientific">Lamprobacter modestohalophilus</name>
    <dbReference type="NCBI Taxonomy" id="1064514"/>
    <lineage>
        <taxon>Bacteria</taxon>
        <taxon>Pseudomonadati</taxon>
        <taxon>Pseudomonadota</taxon>
        <taxon>Gammaproteobacteria</taxon>
        <taxon>Chromatiales</taxon>
        <taxon>Chromatiaceae</taxon>
        <taxon>Lamprobacter</taxon>
    </lineage>
</organism>
<dbReference type="PANTHER" id="PTHR40588">
    <property type="entry name" value="MRNA INTERFERASE TOXIN YAFQ"/>
    <property type="match status" value="1"/>
</dbReference>
<dbReference type="PIRSF" id="PIRSF006156">
    <property type="entry name" value="YafQ"/>
    <property type="match status" value="1"/>
</dbReference>
<dbReference type="SUPFAM" id="SSF143011">
    <property type="entry name" value="RelE-like"/>
    <property type="match status" value="1"/>
</dbReference>
<dbReference type="GO" id="GO:0004521">
    <property type="term" value="F:RNA endonuclease activity"/>
    <property type="evidence" value="ECO:0007669"/>
    <property type="project" value="TreeGrafter"/>
</dbReference>
<evidence type="ECO:0000256" key="2">
    <source>
        <dbReference type="ARBA" id="ARBA00061366"/>
    </source>
</evidence>
<feature type="active site" description="Proton donor" evidence="3">
    <location>
        <position position="85"/>
    </location>
</feature>
<protein>
    <submittedName>
        <fullName evidence="5">Type II toxin-antitoxin system mRNA interferase toxin, RelE/StbE family</fullName>
    </submittedName>
</protein>
<name>A0A9X1B4S4_9GAMM</name>
<dbReference type="Proteomes" id="UP001138768">
    <property type="component" value="Unassembled WGS sequence"/>
</dbReference>